<dbReference type="Proteomes" id="UP000318212">
    <property type="component" value="Unassembled WGS sequence"/>
</dbReference>
<accession>A0A508AGF0</accession>
<dbReference type="InterPro" id="IPR007844">
    <property type="entry name" value="AsmA"/>
</dbReference>
<gene>
    <name evidence="4" type="ORF">FKV25_04550</name>
</gene>
<keyword evidence="2" id="KW-0472">Membrane</keyword>
<dbReference type="GO" id="GO:0005886">
    <property type="term" value="C:plasma membrane"/>
    <property type="evidence" value="ECO:0007669"/>
    <property type="project" value="TreeGrafter"/>
</dbReference>
<evidence type="ECO:0000313" key="4">
    <source>
        <dbReference type="EMBL" id="TQD48899.1"/>
    </source>
</evidence>
<keyword evidence="2" id="KW-1133">Transmembrane helix</keyword>
<dbReference type="EMBL" id="VICE01000044">
    <property type="protein sequence ID" value="TQD48899.1"/>
    <property type="molecule type" value="Genomic_DNA"/>
</dbReference>
<name>A0A508AGF0_9GAMM</name>
<feature type="transmembrane region" description="Helical" evidence="2">
    <location>
        <begin position="37"/>
        <end position="58"/>
    </location>
</feature>
<evidence type="ECO:0000256" key="1">
    <source>
        <dbReference type="SAM" id="MobiDB-lite"/>
    </source>
</evidence>
<proteinExistence type="predicted"/>
<protein>
    <submittedName>
        <fullName evidence="4">AsmA family protein</fullName>
    </submittedName>
</protein>
<comment type="caution">
    <text evidence="4">The sequence shown here is derived from an EMBL/GenBank/DDBJ whole genome shotgun (WGS) entry which is preliminary data.</text>
</comment>
<dbReference type="RefSeq" id="WP_141517615.1">
    <property type="nucleotide sequence ID" value="NZ_VICE01000044.1"/>
</dbReference>
<dbReference type="InterPro" id="IPR052894">
    <property type="entry name" value="AsmA-related"/>
</dbReference>
<dbReference type="GO" id="GO:0090313">
    <property type="term" value="P:regulation of protein targeting to membrane"/>
    <property type="evidence" value="ECO:0007669"/>
    <property type="project" value="TreeGrafter"/>
</dbReference>
<reference evidence="4 5" key="1">
    <citation type="submission" date="2019-06" db="EMBL/GenBank/DDBJ databases">
        <title>Lysobacter alkalisoli sp. nov. isolated from saline soil.</title>
        <authorList>
            <person name="Sun J.-Q."/>
            <person name="Xu L."/>
        </authorList>
    </citation>
    <scope>NUCLEOTIDE SEQUENCE [LARGE SCALE GENOMIC DNA]</scope>
    <source>
        <strain evidence="4 5">JCM 31130</strain>
    </source>
</reference>
<feature type="domain" description="AsmA" evidence="3">
    <location>
        <begin position="38"/>
        <end position="566"/>
    </location>
</feature>
<evidence type="ECO:0000259" key="3">
    <source>
        <dbReference type="Pfam" id="PF05170"/>
    </source>
</evidence>
<evidence type="ECO:0000256" key="2">
    <source>
        <dbReference type="SAM" id="Phobius"/>
    </source>
</evidence>
<dbReference type="AlphaFoldDB" id="A0A508AGF0"/>
<evidence type="ECO:0000313" key="5">
    <source>
        <dbReference type="Proteomes" id="UP000318212"/>
    </source>
</evidence>
<sequence>MASPDAPTVAPKVHPVSTPPATPPTRQVARSWPRVRLAWWVLGALALAIVLLLLLWDWNWFKGPLERRVHAATGRELEIAGDLDVELGWTPTVRAERVRFSNADWSEARDMAQAERVEIDLALWPLLSGTVRLPGIRLQRPVLRLETGPEGRGNWRLDTTPGGRFHTEFRRIEIDAGRLHFLDAGRDTDIEVSVQTVDDAASPSPPIVVEGQGRWQGNAFALEGRADSPLDLRDADSPYRIDARATAGATRAHAQGTLLDPLRLRGFDLQLALAGRDLADLYPLIGLAIPPTPPYTLDGRFTRKGTVWHYDDFKGKVGDSDLSGDANVDTAGERPYLRANLQSSRLDFDDLAGFVGGAPQAGGGETANPEQAREAAAQAARTRVLPDTPYRLDKLRTMDADVRLKADRINAPRLPLDDMVAHLLLEDGVLRLDPLDFGVANGQLRTTLLMDAREDTLRTRADIQARGLDLAQLLPTVELASNAIGKVGGQLRIDTTGNSVADMLGRGDGEVLVGMGRGSISNLLMEMAGIDLAEIIKFELTEDRMIPVRCAFGDFDLEDGVMTANSLAFDTTDTLLLGEGTIDLRQERLDLTIRPRPKDRSLLSLRAPLKLDGSFRSPSIRPDIGALGLRGAIALALGSITPPAALLATIETGPGEDSGCGGQYAK</sequence>
<dbReference type="OrthoDB" id="5749006at2"/>
<keyword evidence="2" id="KW-0812">Transmembrane</keyword>
<dbReference type="PANTHER" id="PTHR30441:SF9">
    <property type="entry name" value="ASMA FAMILY PROTEIN YHJG"/>
    <property type="match status" value="1"/>
</dbReference>
<dbReference type="Pfam" id="PF05170">
    <property type="entry name" value="AsmA"/>
    <property type="match status" value="1"/>
</dbReference>
<feature type="region of interest" description="Disordered" evidence="1">
    <location>
        <begin position="1"/>
        <end position="27"/>
    </location>
</feature>
<organism evidence="4 5">
    <name type="scientific">Marilutibacter aestuarii</name>
    <dbReference type="NCBI Taxonomy" id="1706195"/>
    <lineage>
        <taxon>Bacteria</taxon>
        <taxon>Pseudomonadati</taxon>
        <taxon>Pseudomonadota</taxon>
        <taxon>Gammaproteobacteria</taxon>
        <taxon>Lysobacterales</taxon>
        <taxon>Lysobacteraceae</taxon>
        <taxon>Marilutibacter</taxon>
    </lineage>
</organism>
<keyword evidence="5" id="KW-1185">Reference proteome</keyword>
<dbReference type="PANTHER" id="PTHR30441">
    <property type="entry name" value="DUF748 DOMAIN-CONTAINING PROTEIN"/>
    <property type="match status" value="1"/>
</dbReference>